<feature type="binding site" evidence="10">
    <location>
        <begin position="8"/>
        <end position="13"/>
    </location>
    <ligand>
        <name>substrate</name>
    </ligand>
</feature>
<dbReference type="HAMAP" id="MF_01405">
    <property type="entry name" value="Non_canon_purine_NTPase"/>
    <property type="match status" value="1"/>
</dbReference>
<dbReference type="GO" id="GO:0036222">
    <property type="term" value="F:XTP diphosphatase activity"/>
    <property type="evidence" value="ECO:0007669"/>
    <property type="project" value="UniProtKB-UniRule"/>
</dbReference>
<organism evidence="12 13">
    <name type="scientific">Coxiella burnetii (strain Dugway 5J108-111)</name>
    <dbReference type="NCBI Taxonomy" id="434922"/>
    <lineage>
        <taxon>Bacteria</taxon>
        <taxon>Pseudomonadati</taxon>
        <taxon>Pseudomonadota</taxon>
        <taxon>Gammaproteobacteria</taxon>
        <taxon>Legionellales</taxon>
        <taxon>Coxiellaceae</taxon>
        <taxon>Coxiella</taxon>
    </lineage>
</organism>
<dbReference type="GO" id="GO:0009117">
    <property type="term" value="P:nucleotide metabolic process"/>
    <property type="evidence" value="ECO:0007669"/>
    <property type="project" value="UniProtKB-KW"/>
</dbReference>
<feature type="binding site" evidence="10">
    <location>
        <position position="69"/>
    </location>
    <ligand>
        <name>Mg(2+)</name>
        <dbReference type="ChEBI" id="CHEBI:18420"/>
    </ligand>
</feature>
<proteinExistence type="inferred from homology"/>
<evidence type="ECO:0000313" key="12">
    <source>
        <dbReference type="EMBL" id="ABS76799.1"/>
    </source>
</evidence>
<dbReference type="Pfam" id="PF01725">
    <property type="entry name" value="Ham1p_like"/>
    <property type="match status" value="1"/>
</dbReference>
<dbReference type="HOGENOM" id="CLU_082080_0_3_6"/>
<comment type="cofactor">
    <cofactor evidence="10">
        <name>Mg(2+)</name>
        <dbReference type="ChEBI" id="CHEBI:18420"/>
    </cofactor>
    <text evidence="10">Binds 1 Mg(2+) ion per subunit.</text>
</comment>
<feature type="binding site" evidence="10">
    <location>
        <position position="177"/>
    </location>
    <ligand>
        <name>substrate</name>
    </ligand>
</feature>
<evidence type="ECO:0000256" key="3">
    <source>
        <dbReference type="ARBA" id="ARBA00022723"/>
    </source>
</evidence>
<dbReference type="InterPro" id="IPR020922">
    <property type="entry name" value="dITP/XTP_pyrophosphatase"/>
</dbReference>
<evidence type="ECO:0000256" key="10">
    <source>
        <dbReference type="HAMAP-Rule" id="MF_01405"/>
    </source>
</evidence>
<dbReference type="FunFam" id="3.90.950.10:FF:000001">
    <property type="entry name" value="dITP/XTP pyrophosphatase"/>
    <property type="match status" value="1"/>
</dbReference>
<dbReference type="GO" id="GO:0005829">
    <property type="term" value="C:cytosol"/>
    <property type="evidence" value="ECO:0007669"/>
    <property type="project" value="TreeGrafter"/>
</dbReference>
<gene>
    <name evidence="12" type="ordered locus">CBUD_2059</name>
</gene>
<dbReference type="PANTHER" id="PTHR11067">
    <property type="entry name" value="INOSINE TRIPHOSPHATE PYROPHOSPHATASE/HAM1 PROTEIN"/>
    <property type="match status" value="1"/>
</dbReference>
<comment type="subunit">
    <text evidence="2 10">Homodimer.</text>
</comment>
<dbReference type="GO" id="GO:0000166">
    <property type="term" value="F:nucleotide binding"/>
    <property type="evidence" value="ECO:0007669"/>
    <property type="project" value="UniProtKB-KW"/>
</dbReference>
<keyword evidence="3 10" id="KW-0479">Metal-binding</keyword>
<evidence type="ECO:0000313" key="13">
    <source>
        <dbReference type="Proteomes" id="UP000008555"/>
    </source>
</evidence>
<comment type="catalytic activity">
    <reaction evidence="9 10">
        <text>XTP + H2O = XMP + diphosphate + H(+)</text>
        <dbReference type="Rhea" id="RHEA:28610"/>
        <dbReference type="ChEBI" id="CHEBI:15377"/>
        <dbReference type="ChEBI" id="CHEBI:15378"/>
        <dbReference type="ChEBI" id="CHEBI:33019"/>
        <dbReference type="ChEBI" id="CHEBI:57464"/>
        <dbReference type="ChEBI" id="CHEBI:61314"/>
        <dbReference type="EC" id="3.6.1.66"/>
    </reaction>
</comment>
<evidence type="ECO:0000256" key="2">
    <source>
        <dbReference type="ARBA" id="ARBA00011738"/>
    </source>
</evidence>
<dbReference type="NCBIfam" id="NF011397">
    <property type="entry name" value="PRK14822.1"/>
    <property type="match status" value="1"/>
</dbReference>
<feature type="binding site" evidence="10">
    <location>
        <begin position="182"/>
        <end position="183"/>
    </location>
    <ligand>
        <name>substrate</name>
    </ligand>
</feature>
<accession>A9KGX8</accession>
<feature type="binding site" evidence="10">
    <location>
        <position position="40"/>
    </location>
    <ligand>
        <name>Mg(2+)</name>
        <dbReference type="ChEBI" id="CHEBI:18420"/>
    </ligand>
</feature>
<dbReference type="EC" id="3.6.1.66" evidence="10"/>
<protein>
    <recommendedName>
        <fullName evidence="10">dITP/XTP pyrophosphatase</fullName>
        <ecNumber evidence="10">3.6.1.66</ecNumber>
    </recommendedName>
    <alternativeName>
        <fullName evidence="10">Non-canonical purine NTP pyrophosphatase</fullName>
    </alternativeName>
    <alternativeName>
        <fullName evidence="10">Non-standard purine NTP pyrophosphatase</fullName>
    </alternativeName>
    <alternativeName>
        <fullName evidence="10">Nucleoside-triphosphate diphosphatase</fullName>
    </alternativeName>
    <alternativeName>
        <fullName evidence="10">Nucleoside-triphosphate pyrophosphatase</fullName>
        <shortName evidence="10">NTPase</shortName>
    </alternativeName>
</protein>
<evidence type="ECO:0000256" key="11">
    <source>
        <dbReference type="RuleBase" id="RU003781"/>
    </source>
</evidence>
<dbReference type="AlphaFoldDB" id="A9KGX8"/>
<dbReference type="PANTHER" id="PTHR11067:SF9">
    <property type="entry name" value="INOSINE TRIPHOSPHATE PYROPHOSPHATASE"/>
    <property type="match status" value="1"/>
</dbReference>
<keyword evidence="6 10" id="KW-0460">Magnesium</keyword>
<evidence type="ECO:0000256" key="7">
    <source>
        <dbReference type="ARBA" id="ARBA00023080"/>
    </source>
</evidence>
<dbReference type="GO" id="GO:0046872">
    <property type="term" value="F:metal ion binding"/>
    <property type="evidence" value="ECO:0007669"/>
    <property type="project" value="UniProtKB-KW"/>
</dbReference>
<evidence type="ECO:0000256" key="5">
    <source>
        <dbReference type="ARBA" id="ARBA00022801"/>
    </source>
</evidence>
<evidence type="ECO:0000256" key="8">
    <source>
        <dbReference type="ARBA" id="ARBA00051875"/>
    </source>
</evidence>
<evidence type="ECO:0000256" key="4">
    <source>
        <dbReference type="ARBA" id="ARBA00022741"/>
    </source>
</evidence>
<dbReference type="RefSeq" id="WP_005769347.1">
    <property type="nucleotide sequence ID" value="NC_009727.1"/>
</dbReference>
<evidence type="ECO:0000256" key="1">
    <source>
        <dbReference type="ARBA" id="ARBA00008023"/>
    </source>
</evidence>
<comment type="catalytic activity">
    <reaction evidence="10">
        <text>ITP + H2O = IMP + diphosphate + H(+)</text>
        <dbReference type="Rhea" id="RHEA:29399"/>
        <dbReference type="ChEBI" id="CHEBI:15377"/>
        <dbReference type="ChEBI" id="CHEBI:15378"/>
        <dbReference type="ChEBI" id="CHEBI:33019"/>
        <dbReference type="ChEBI" id="CHEBI:58053"/>
        <dbReference type="ChEBI" id="CHEBI:61402"/>
        <dbReference type="EC" id="3.6.1.66"/>
    </reaction>
</comment>
<dbReference type="EMBL" id="CP000733">
    <property type="protein sequence ID" value="ABS76799.1"/>
    <property type="molecule type" value="Genomic_DNA"/>
</dbReference>
<comment type="catalytic activity">
    <reaction evidence="8 10">
        <text>dITP + H2O = dIMP + diphosphate + H(+)</text>
        <dbReference type="Rhea" id="RHEA:28342"/>
        <dbReference type="ChEBI" id="CHEBI:15377"/>
        <dbReference type="ChEBI" id="CHEBI:15378"/>
        <dbReference type="ChEBI" id="CHEBI:33019"/>
        <dbReference type="ChEBI" id="CHEBI:61194"/>
        <dbReference type="ChEBI" id="CHEBI:61382"/>
        <dbReference type="EC" id="3.6.1.66"/>
    </reaction>
</comment>
<dbReference type="Proteomes" id="UP000008555">
    <property type="component" value="Chromosome"/>
</dbReference>
<dbReference type="GO" id="GO:0009146">
    <property type="term" value="P:purine nucleoside triphosphate catabolic process"/>
    <property type="evidence" value="ECO:0007669"/>
    <property type="project" value="UniProtKB-UniRule"/>
</dbReference>
<dbReference type="InterPro" id="IPR002637">
    <property type="entry name" value="RdgB/HAM1"/>
</dbReference>
<dbReference type="SMR" id="A9KGX8"/>
<evidence type="ECO:0000256" key="9">
    <source>
        <dbReference type="ARBA" id="ARBA00052017"/>
    </source>
</evidence>
<dbReference type="KEGG" id="cbd:CBUD_2059"/>
<dbReference type="InterPro" id="IPR029001">
    <property type="entry name" value="ITPase-like_fam"/>
</dbReference>
<feature type="binding site" evidence="10">
    <location>
        <position position="70"/>
    </location>
    <ligand>
        <name>substrate</name>
    </ligand>
</feature>
<keyword evidence="7 10" id="KW-0546">Nucleotide metabolism</keyword>
<comment type="function">
    <text evidence="10">Pyrophosphatase that catalyzes the hydrolysis of nucleoside triphosphates to their monophosphate derivatives, with a high preference for the non-canonical purine nucleotides XTP (xanthosine triphosphate), dITP (deoxyinosine triphosphate) and ITP. Seems to function as a house-cleaning enzyme that removes non-canonical purine nucleotides from the nucleotide pool, thus preventing their incorporation into DNA/RNA and avoiding chromosomal lesions.</text>
</comment>
<dbReference type="GO" id="GO:0035870">
    <property type="term" value="F:dITP diphosphatase activity"/>
    <property type="evidence" value="ECO:0007669"/>
    <property type="project" value="UniProtKB-UniRule"/>
</dbReference>
<keyword evidence="5 10" id="KW-0378">Hydrolase</keyword>
<dbReference type="SUPFAM" id="SSF52972">
    <property type="entry name" value="ITPase-like"/>
    <property type="match status" value="1"/>
</dbReference>
<sequence>MLEIVLASQNSSKLAEMQELLRDLEIKFIPQTEFSVPDIEETGSTFVENAIIKARHAAKQTGLPALADDSGLTIAALNSAPGVFSSRYAGKNATDAERIQKVLEALEAADDSDRSASFHCVIALMENENDPAPLICHGVWEGEIAREPRGKNGFGYDPIFYVPSHQRTAAELDPQEKNAISHRGQALEQLSTVLTEAFLV</sequence>
<dbReference type="GO" id="GO:0017111">
    <property type="term" value="F:ribonucleoside triphosphate phosphatase activity"/>
    <property type="evidence" value="ECO:0007669"/>
    <property type="project" value="InterPro"/>
</dbReference>
<dbReference type="GO" id="GO:0036220">
    <property type="term" value="F:ITP diphosphatase activity"/>
    <property type="evidence" value="ECO:0007669"/>
    <property type="project" value="UniProtKB-UniRule"/>
</dbReference>
<name>A9KGX8_COXBN</name>
<dbReference type="NCBIfam" id="TIGR00042">
    <property type="entry name" value="RdgB/HAM1 family non-canonical purine NTP pyrophosphatase"/>
    <property type="match status" value="1"/>
</dbReference>
<comment type="similarity">
    <text evidence="1 10 11">Belongs to the HAM1 NTPase family.</text>
</comment>
<keyword evidence="4 10" id="KW-0547">Nucleotide-binding</keyword>
<feature type="active site" description="Proton acceptor" evidence="10">
    <location>
        <position position="69"/>
    </location>
</feature>
<reference evidence="12 13" key="1">
    <citation type="journal article" date="2009" name="Infect. Immun.">
        <title>Comparative genomics reveal extensive transposon-mediated genomic plasticity and diversity among potential effector proteins within the genus Coxiella.</title>
        <authorList>
            <person name="Beare P.A."/>
            <person name="Unsworth N."/>
            <person name="Andoh M."/>
            <person name="Voth D.E."/>
            <person name="Omsland A."/>
            <person name="Gilk S.D."/>
            <person name="Williams K.P."/>
            <person name="Sobral B.W."/>
            <person name="Kupko J.J.III."/>
            <person name="Porcella S.F."/>
            <person name="Samuel J.E."/>
            <person name="Heinzen R.A."/>
        </authorList>
    </citation>
    <scope>NUCLEOTIDE SEQUENCE [LARGE SCALE GENOMIC DNA]</scope>
    <source>
        <strain evidence="12 13">Dugway 5J108-111</strain>
    </source>
</reference>
<evidence type="ECO:0000256" key="6">
    <source>
        <dbReference type="ARBA" id="ARBA00022842"/>
    </source>
</evidence>
<dbReference type="Gene3D" id="3.90.950.10">
    <property type="match status" value="1"/>
</dbReference>
<dbReference type="CDD" id="cd00515">
    <property type="entry name" value="HAM1"/>
    <property type="match status" value="1"/>
</dbReference>
<feature type="binding site" evidence="10">
    <location>
        <begin position="154"/>
        <end position="157"/>
    </location>
    <ligand>
        <name>substrate</name>
    </ligand>
</feature>